<accession>A0AAV9NYK0</accession>
<dbReference type="EMBL" id="JAVRRT010000017">
    <property type="protein sequence ID" value="KAK5165162.1"/>
    <property type="molecule type" value="Genomic_DNA"/>
</dbReference>
<proteinExistence type="predicted"/>
<comment type="caution">
    <text evidence="2">The sequence shown here is derived from an EMBL/GenBank/DDBJ whole genome shotgun (WGS) entry which is preliminary data.</text>
</comment>
<dbReference type="GeneID" id="89930592"/>
<protein>
    <submittedName>
        <fullName evidence="2">Uncharacterized protein</fullName>
    </submittedName>
</protein>
<sequence>MFRTMSASCFGSDMTTTTPVFGTQPDQAGQTQFNTPGHSLFQSTTDPAEIPFWSQTFPLDMADGEPYVLTNAEVYASCPLARAGITNRLMAWRSLNLPGQPPGVERPLPQPYLMAAPLTPQAHASAMIVPPRVGEDKKTIRARCQSCFRALPINRNNDGVRCTKCFNEEKDLASTAAPATGWSASITKRSSFSTGPSLGELGDDDGLGTPITPVDGMQGHASSQKQVVTPLPRVAIDIGLAAHHLLYASVDEAQQYAIQPPVKDCMQVKVKAEDDDWTLAKGPYYDELCLRLLGAVCDPPAPLPPGAGEGEIKALNRCMKTLAEKLGSEDGIKMVQAHVMVAVSTAVAIHEFGIAKVALQDPRGFKPDFTLTCLARVQKMIEVVRHDPLCKSDLAKGVSIDKLARNPSEASNQKTRNLGGNKKKKDNLELAKGLQARQGDEGSVLLRATGKRVQSSDIAADQNIDPAVCGTQSRRVDPPFEPASFGGVSTQPGGSVVGSTGRKRAHPTDSSYDLETEEGFRSTRRRTTSVSHPSQQVQQPSYRQDLEFVHPQHGLSANGMVGSGDRQAVYGAQSGGNQSYGFRPPSESFTGGVQGVFRVEQSQNLFNSLTQGFAAPPAYRTPSGTPFIFNSPSSYAAPAEYGAASSFGGSSGLSNGSSHAGPSLYESYRRANSTGPLNGSFSLNTGEAVGGAQDSGGAFGDRYVAEGGAPFETDFDELEEFQYRDIIGGAEETQWTVHH</sequence>
<organism evidence="2 3">
    <name type="scientific">Saxophila tyrrhenica</name>
    <dbReference type="NCBI Taxonomy" id="1690608"/>
    <lineage>
        <taxon>Eukaryota</taxon>
        <taxon>Fungi</taxon>
        <taxon>Dikarya</taxon>
        <taxon>Ascomycota</taxon>
        <taxon>Pezizomycotina</taxon>
        <taxon>Dothideomycetes</taxon>
        <taxon>Dothideomycetidae</taxon>
        <taxon>Mycosphaerellales</taxon>
        <taxon>Extremaceae</taxon>
        <taxon>Saxophila</taxon>
    </lineage>
</organism>
<dbReference type="RefSeq" id="XP_064655305.1">
    <property type="nucleotide sequence ID" value="XM_064806488.1"/>
</dbReference>
<gene>
    <name evidence="2" type="ORF">LTR77_009260</name>
</gene>
<evidence type="ECO:0000256" key="1">
    <source>
        <dbReference type="SAM" id="MobiDB-lite"/>
    </source>
</evidence>
<evidence type="ECO:0000313" key="3">
    <source>
        <dbReference type="Proteomes" id="UP001337655"/>
    </source>
</evidence>
<dbReference type="AlphaFoldDB" id="A0AAV9NYK0"/>
<feature type="compositionally biased region" description="Polar residues" evidence="1">
    <location>
        <begin position="408"/>
        <end position="418"/>
    </location>
</feature>
<feature type="compositionally biased region" description="Low complexity" evidence="1">
    <location>
        <begin position="528"/>
        <end position="541"/>
    </location>
</feature>
<feature type="region of interest" description="Disordered" evidence="1">
    <location>
        <begin position="482"/>
        <end position="541"/>
    </location>
</feature>
<keyword evidence="3" id="KW-1185">Reference proteome</keyword>
<dbReference type="Proteomes" id="UP001337655">
    <property type="component" value="Unassembled WGS sequence"/>
</dbReference>
<name>A0AAV9NYK0_9PEZI</name>
<reference evidence="2 3" key="1">
    <citation type="submission" date="2023-08" db="EMBL/GenBank/DDBJ databases">
        <title>Black Yeasts Isolated from many extreme environments.</title>
        <authorList>
            <person name="Coleine C."/>
            <person name="Stajich J.E."/>
            <person name="Selbmann L."/>
        </authorList>
    </citation>
    <scope>NUCLEOTIDE SEQUENCE [LARGE SCALE GENOMIC DNA]</scope>
    <source>
        <strain evidence="2 3">CCFEE 5935</strain>
    </source>
</reference>
<feature type="region of interest" description="Disordered" evidence="1">
    <location>
        <begin position="405"/>
        <end position="426"/>
    </location>
</feature>
<evidence type="ECO:0000313" key="2">
    <source>
        <dbReference type="EMBL" id="KAK5165162.1"/>
    </source>
</evidence>